<keyword evidence="3" id="KW-1185">Reference proteome</keyword>
<protein>
    <submittedName>
        <fullName evidence="2">Uncharacterized protein</fullName>
    </submittedName>
</protein>
<evidence type="ECO:0000313" key="3">
    <source>
        <dbReference type="Proteomes" id="UP000594638"/>
    </source>
</evidence>
<comment type="caution">
    <text evidence="2">The sequence shown here is derived from an EMBL/GenBank/DDBJ whole genome shotgun (WGS) entry which is preliminary data.</text>
</comment>
<feature type="non-terminal residue" evidence="2">
    <location>
        <position position="128"/>
    </location>
</feature>
<dbReference type="AlphaFoldDB" id="A0A8S0SP47"/>
<dbReference type="Gramene" id="OE9A110479T1">
    <property type="protein sequence ID" value="OE9A110479C1"/>
    <property type="gene ID" value="OE9A110479"/>
</dbReference>
<proteinExistence type="predicted"/>
<feature type="compositionally biased region" description="Basic residues" evidence="1">
    <location>
        <begin position="33"/>
        <end position="46"/>
    </location>
</feature>
<gene>
    <name evidence="2" type="ORF">OLEA9_A110479</name>
</gene>
<accession>A0A8S0SP47</accession>
<sequence>MQLKRNYAKSLNKGKQPQKQSQREEPLPATPAVRHRRSGSRSRPRVVARLDRELATVTANVRTISRQNAAMKELIKHMQGQLVNSLQNEEVVLLEIKVNVDVVTDCATNQMIGETIVPSEYSKAIALN</sequence>
<dbReference type="EMBL" id="CACTIH010005473">
    <property type="protein sequence ID" value="CAA2994411.1"/>
    <property type="molecule type" value="Genomic_DNA"/>
</dbReference>
<organism evidence="2 3">
    <name type="scientific">Olea europaea subsp. europaea</name>
    <dbReference type="NCBI Taxonomy" id="158383"/>
    <lineage>
        <taxon>Eukaryota</taxon>
        <taxon>Viridiplantae</taxon>
        <taxon>Streptophyta</taxon>
        <taxon>Embryophyta</taxon>
        <taxon>Tracheophyta</taxon>
        <taxon>Spermatophyta</taxon>
        <taxon>Magnoliopsida</taxon>
        <taxon>eudicotyledons</taxon>
        <taxon>Gunneridae</taxon>
        <taxon>Pentapetalae</taxon>
        <taxon>asterids</taxon>
        <taxon>lamiids</taxon>
        <taxon>Lamiales</taxon>
        <taxon>Oleaceae</taxon>
        <taxon>Oleeae</taxon>
        <taxon>Olea</taxon>
    </lineage>
</organism>
<evidence type="ECO:0000256" key="1">
    <source>
        <dbReference type="SAM" id="MobiDB-lite"/>
    </source>
</evidence>
<name>A0A8S0SP47_OLEEU</name>
<dbReference type="Proteomes" id="UP000594638">
    <property type="component" value="Unassembled WGS sequence"/>
</dbReference>
<feature type="region of interest" description="Disordered" evidence="1">
    <location>
        <begin position="1"/>
        <end position="46"/>
    </location>
</feature>
<evidence type="ECO:0000313" key="2">
    <source>
        <dbReference type="EMBL" id="CAA2994411.1"/>
    </source>
</evidence>
<reference evidence="2 3" key="1">
    <citation type="submission" date="2019-12" db="EMBL/GenBank/DDBJ databases">
        <authorList>
            <person name="Alioto T."/>
            <person name="Alioto T."/>
            <person name="Gomez Garrido J."/>
        </authorList>
    </citation>
    <scope>NUCLEOTIDE SEQUENCE [LARGE SCALE GENOMIC DNA]</scope>
</reference>